<comment type="caution">
    <text evidence="1">The sequence shown here is derived from an EMBL/GenBank/DDBJ whole genome shotgun (WGS) entry which is preliminary data.</text>
</comment>
<evidence type="ECO:0000313" key="1">
    <source>
        <dbReference type="EMBL" id="MFC5455429.1"/>
    </source>
</evidence>
<keyword evidence="2" id="KW-1185">Reference proteome</keyword>
<gene>
    <name evidence="1" type="ORF">ACFQDI_11215</name>
</gene>
<dbReference type="RefSeq" id="WP_377166497.1">
    <property type="nucleotide sequence ID" value="NZ_JBHSMQ010000003.1"/>
</dbReference>
<accession>A0ABW0KQ39</accession>
<dbReference type="Proteomes" id="UP001596052">
    <property type="component" value="Unassembled WGS sequence"/>
</dbReference>
<reference evidence="2" key="1">
    <citation type="journal article" date="2019" name="Int. J. Syst. Evol. Microbiol.">
        <title>The Global Catalogue of Microorganisms (GCM) 10K type strain sequencing project: providing services to taxonomists for standard genome sequencing and annotation.</title>
        <authorList>
            <consortium name="The Broad Institute Genomics Platform"/>
            <consortium name="The Broad Institute Genome Sequencing Center for Infectious Disease"/>
            <person name="Wu L."/>
            <person name="Ma J."/>
        </authorList>
    </citation>
    <scope>NUCLEOTIDE SEQUENCE [LARGE SCALE GENOMIC DNA]</scope>
    <source>
        <strain evidence="2">CGMCC 4.1469</strain>
    </source>
</reference>
<sequence>MGKGTKNRLLETAQACTAYLREQHGDKLGLVMEFIAEIEGRDEDSTRWNQFSDVRRNRAEMLQRVEAAFQAWLAGG</sequence>
<proteinExistence type="predicted"/>
<organism evidence="1 2">
    <name type="scientific">Prosthecobacter fluviatilis</name>
    <dbReference type="NCBI Taxonomy" id="445931"/>
    <lineage>
        <taxon>Bacteria</taxon>
        <taxon>Pseudomonadati</taxon>
        <taxon>Verrucomicrobiota</taxon>
        <taxon>Verrucomicrobiia</taxon>
        <taxon>Verrucomicrobiales</taxon>
        <taxon>Verrucomicrobiaceae</taxon>
        <taxon>Prosthecobacter</taxon>
    </lineage>
</organism>
<protein>
    <submittedName>
        <fullName evidence="1">Uncharacterized protein</fullName>
    </submittedName>
</protein>
<evidence type="ECO:0000313" key="2">
    <source>
        <dbReference type="Proteomes" id="UP001596052"/>
    </source>
</evidence>
<name>A0ABW0KQ39_9BACT</name>
<dbReference type="EMBL" id="JBHSMQ010000003">
    <property type="protein sequence ID" value="MFC5455429.1"/>
    <property type="molecule type" value="Genomic_DNA"/>
</dbReference>